<comment type="caution">
    <text evidence="19">The sequence shown here is derived from an EMBL/GenBank/DDBJ whole genome shotgun (WGS) entry which is preliminary data.</text>
</comment>
<evidence type="ECO:0000256" key="11">
    <source>
        <dbReference type="ARBA" id="ARBA00044912"/>
    </source>
</evidence>
<feature type="transmembrane region" description="Helical" evidence="18">
    <location>
        <begin position="88"/>
        <end position="109"/>
    </location>
</feature>
<sequence>MDCPSFHFSISIWVSIVGGPLVDRTTNRLGSIIFQVFIVSGQFLLCLGAQVRKYWLLIIARMLLGVGIGNLTIVKNSILNLFFHGKELSLATGVTMTVARAGSVISFFISPSICDKFGHLTVLYIGEAACLFSFGCAIVFFFLELYAEKRGMVITGQKNIRKIKIADIKTFPVCVLIDKVGYRGTLTGICCGLMHPIILMLVAGITYSLVCSSIWSTPAVLVESHTLGTSLSIMTCIEMFTVGVTNFFVGVTIKVGGYNVMLMMFCLISTFGVVLSLISKL</sequence>
<comment type="catalytic activity">
    <reaction evidence="7">
        <text>L-aspartyl-L-lysine(out) = L-aspartyl-L-lysine(in)</text>
        <dbReference type="Rhea" id="RHEA:79411"/>
        <dbReference type="ChEBI" id="CHEBI:229953"/>
    </reaction>
</comment>
<dbReference type="GO" id="GO:0004386">
    <property type="term" value="F:helicase activity"/>
    <property type="evidence" value="ECO:0007669"/>
    <property type="project" value="UniProtKB-KW"/>
</dbReference>
<organism evidence="19 20">
    <name type="scientific">Streblomastix strix</name>
    <dbReference type="NCBI Taxonomy" id="222440"/>
    <lineage>
        <taxon>Eukaryota</taxon>
        <taxon>Metamonada</taxon>
        <taxon>Preaxostyla</taxon>
        <taxon>Oxymonadida</taxon>
        <taxon>Streblomastigidae</taxon>
        <taxon>Streblomastix</taxon>
    </lineage>
</organism>
<feature type="transmembrane region" description="Helical" evidence="18">
    <location>
        <begin position="186"/>
        <end position="210"/>
    </location>
</feature>
<evidence type="ECO:0000256" key="9">
    <source>
        <dbReference type="ARBA" id="ARBA00044900"/>
    </source>
</evidence>
<evidence type="ECO:0000256" key="14">
    <source>
        <dbReference type="ARBA" id="ARBA00044985"/>
    </source>
</evidence>
<comment type="catalytic activity">
    <reaction evidence="5">
        <text>L-lysyl-L-alpha-amino acid(out) = L-lysyl-L-alpha-amino acid(in)</text>
        <dbReference type="Rhea" id="RHEA:79387"/>
        <dbReference type="ChEBI" id="CHEBI:229965"/>
    </reaction>
</comment>
<dbReference type="Pfam" id="PF07690">
    <property type="entry name" value="MFS_1"/>
    <property type="match status" value="1"/>
</dbReference>
<protein>
    <recommendedName>
        <fullName evidence="14">Lysosomal dipeptide transporter MFSD1</fullName>
    </recommendedName>
    <alternativeName>
        <fullName evidence="15">Major facilitator superfamily domain-containing protein 1</fullName>
    </alternativeName>
</protein>
<name>A0A5J4UGD3_9EUKA</name>
<dbReference type="OrthoDB" id="424834at2759"/>
<evidence type="ECO:0000256" key="2">
    <source>
        <dbReference type="ARBA" id="ARBA00044878"/>
    </source>
</evidence>
<comment type="catalytic activity">
    <reaction evidence="8">
        <text>L-arginyl-L-alpha-amino acid(out) = L-arginyl-L-alpha-amino acid(in)</text>
        <dbReference type="Rhea" id="RHEA:79371"/>
        <dbReference type="ChEBI" id="CHEBI:84315"/>
    </reaction>
</comment>
<dbReference type="InterPro" id="IPR052187">
    <property type="entry name" value="MFSD1"/>
</dbReference>
<keyword evidence="19" id="KW-0067">ATP-binding</keyword>
<evidence type="ECO:0000256" key="6">
    <source>
        <dbReference type="ARBA" id="ARBA00044893"/>
    </source>
</evidence>
<comment type="function">
    <text evidence="16">Lysosomal dipeptide uniporter that selectively exports lysine, arginine or histidine-containing dipeptides with a net positive charge from the lysosome lumen into the cytosol. Could play a role in a specific type of protein O-glycosylation indirectly regulating macrophages migration and tissue invasion. Also essential for liver homeostasis.</text>
</comment>
<comment type="catalytic activity">
    <reaction evidence="6">
        <text>L-alpha-aminoacyl-L-lysine(out) = L-alpha-aminoacyl-L-lysine(in)</text>
        <dbReference type="Rhea" id="RHEA:79383"/>
        <dbReference type="ChEBI" id="CHEBI:229966"/>
    </reaction>
</comment>
<evidence type="ECO:0000256" key="12">
    <source>
        <dbReference type="ARBA" id="ARBA00044919"/>
    </source>
</evidence>
<dbReference type="PANTHER" id="PTHR23512">
    <property type="entry name" value="MAJOR FACILITATOR SUPERFAMILY DOMAIN-CONTAINING PROTEIN 1"/>
    <property type="match status" value="1"/>
</dbReference>
<evidence type="ECO:0000313" key="20">
    <source>
        <dbReference type="Proteomes" id="UP000324800"/>
    </source>
</evidence>
<keyword evidence="19" id="KW-0378">Hydrolase</keyword>
<proteinExistence type="predicted"/>
<evidence type="ECO:0000313" key="19">
    <source>
        <dbReference type="EMBL" id="KAA6369738.1"/>
    </source>
</evidence>
<feature type="non-terminal residue" evidence="19">
    <location>
        <position position="281"/>
    </location>
</feature>
<evidence type="ECO:0000256" key="8">
    <source>
        <dbReference type="ARBA" id="ARBA00044899"/>
    </source>
</evidence>
<evidence type="ECO:0000256" key="18">
    <source>
        <dbReference type="SAM" id="Phobius"/>
    </source>
</evidence>
<comment type="catalytic activity">
    <reaction evidence="12">
        <text>L-alanyl-L-lysine(out) = L-alanyl-L-lysine(in)</text>
        <dbReference type="Rhea" id="RHEA:79415"/>
        <dbReference type="ChEBI" id="CHEBI:192470"/>
    </reaction>
</comment>
<dbReference type="InterPro" id="IPR011701">
    <property type="entry name" value="MFS"/>
</dbReference>
<evidence type="ECO:0000256" key="13">
    <source>
        <dbReference type="ARBA" id="ARBA00044924"/>
    </source>
</evidence>
<comment type="catalytic activity">
    <reaction evidence="11">
        <text>L-histidyl-L-alpha-amino acid(out) = L-histidyl-L-alpha-amino acid(in)</text>
        <dbReference type="Rhea" id="RHEA:79379"/>
        <dbReference type="ChEBI" id="CHEBI:229964"/>
    </reaction>
</comment>
<dbReference type="GO" id="GO:0022857">
    <property type="term" value="F:transmembrane transporter activity"/>
    <property type="evidence" value="ECO:0007669"/>
    <property type="project" value="InterPro"/>
</dbReference>
<feature type="transmembrane region" description="Helical" evidence="18">
    <location>
        <begin position="260"/>
        <end position="278"/>
    </location>
</feature>
<evidence type="ECO:0000256" key="7">
    <source>
        <dbReference type="ARBA" id="ARBA00044898"/>
    </source>
</evidence>
<comment type="catalytic activity">
    <reaction evidence="13">
        <text>L-lysyl-glycine(out) = L-lysyl-glycine(in)</text>
        <dbReference type="Rhea" id="RHEA:79407"/>
        <dbReference type="ChEBI" id="CHEBI:191202"/>
    </reaction>
</comment>
<evidence type="ECO:0000256" key="3">
    <source>
        <dbReference type="ARBA" id="ARBA00044881"/>
    </source>
</evidence>
<dbReference type="Gene3D" id="1.20.1250.20">
    <property type="entry name" value="MFS general substrate transporter like domains"/>
    <property type="match status" value="1"/>
</dbReference>
<dbReference type="GO" id="GO:0005765">
    <property type="term" value="C:lysosomal membrane"/>
    <property type="evidence" value="ECO:0007669"/>
    <property type="project" value="UniProtKB-SubCell"/>
</dbReference>
<keyword evidence="18" id="KW-0812">Transmembrane</keyword>
<evidence type="ECO:0000256" key="16">
    <source>
        <dbReference type="ARBA" id="ARBA00045709"/>
    </source>
</evidence>
<evidence type="ECO:0000256" key="17">
    <source>
        <dbReference type="ARBA" id="ARBA00046376"/>
    </source>
</evidence>
<dbReference type="SUPFAM" id="SSF103473">
    <property type="entry name" value="MFS general substrate transporter"/>
    <property type="match status" value="1"/>
</dbReference>
<comment type="catalytic activity">
    <reaction evidence="10">
        <text>L-arginyl-glycine(out) = L-arginyl-glycine(in)</text>
        <dbReference type="Rhea" id="RHEA:79391"/>
        <dbReference type="ChEBI" id="CHEBI:229955"/>
    </reaction>
</comment>
<comment type="catalytic activity">
    <reaction evidence="4">
        <text>L-alpha-aminoacyl-L-histidine(out) = L-alpha-aminoacyl-L-histidine(in)</text>
        <dbReference type="Rhea" id="RHEA:79375"/>
        <dbReference type="ChEBI" id="CHEBI:229967"/>
    </reaction>
</comment>
<comment type="catalytic activity">
    <reaction evidence="1">
        <text>L-lysyl-L-alanine(out) = L-lysyl-L-alanine(in)</text>
        <dbReference type="Rhea" id="RHEA:79399"/>
        <dbReference type="ChEBI" id="CHEBI:229954"/>
    </reaction>
</comment>
<dbReference type="InterPro" id="IPR036259">
    <property type="entry name" value="MFS_trans_sf"/>
</dbReference>
<keyword evidence="19" id="KW-0347">Helicase</keyword>
<feature type="transmembrane region" description="Helical" evidence="18">
    <location>
        <begin position="6"/>
        <end position="22"/>
    </location>
</feature>
<reference evidence="19 20" key="1">
    <citation type="submission" date="2019-03" db="EMBL/GenBank/DDBJ databases">
        <title>Single cell metagenomics reveals metabolic interactions within the superorganism composed of flagellate Streblomastix strix and complex community of Bacteroidetes bacteria on its surface.</title>
        <authorList>
            <person name="Treitli S.C."/>
            <person name="Kolisko M."/>
            <person name="Husnik F."/>
            <person name="Keeling P."/>
            <person name="Hampl V."/>
        </authorList>
    </citation>
    <scope>NUCLEOTIDE SEQUENCE [LARGE SCALE GENOMIC DNA]</scope>
    <source>
        <strain evidence="19">ST1C</strain>
    </source>
</reference>
<evidence type="ECO:0000256" key="5">
    <source>
        <dbReference type="ARBA" id="ARBA00044891"/>
    </source>
</evidence>
<evidence type="ECO:0000256" key="15">
    <source>
        <dbReference type="ARBA" id="ARBA00045018"/>
    </source>
</evidence>
<feature type="transmembrane region" description="Helical" evidence="18">
    <location>
        <begin position="56"/>
        <end position="76"/>
    </location>
</feature>
<keyword evidence="18" id="KW-1133">Transmembrane helix</keyword>
<comment type="subunit">
    <text evidence="17">Homodimer. Interacts with lysosomal protein GLMP (via lumenal domain); the interaction starts while both proteins are still in the endoplasmic reticulum and is required for stabilization of MFSD1 in lysosomes but has no direct effect on its targeting to lysosomes or transporter activity.</text>
</comment>
<evidence type="ECO:0000256" key="10">
    <source>
        <dbReference type="ARBA" id="ARBA00044903"/>
    </source>
</evidence>
<gene>
    <name evidence="19" type="ORF">EZS28_034735</name>
</gene>
<comment type="catalytic activity">
    <reaction evidence="2">
        <text>L-histidyl-glycine(out) = L-histidyl-glycine(in)</text>
        <dbReference type="Rhea" id="RHEA:79395"/>
        <dbReference type="ChEBI" id="CHEBI:229957"/>
    </reaction>
</comment>
<accession>A0A5J4UGD3</accession>
<feature type="transmembrane region" description="Helical" evidence="18">
    <location>
        <begin position="230"/>
        <end position="253"/>
    </location>
</feature>
<dbReference type="AlphaFoldDB" id="A0A5J4UGD3"/>
<dbReference type="Proteomes" id="UP000324800">
    <property type="component" value="Unassembled WGS sequence"/>
</dbReference>
<dbReference type="EMBL" id="SNRW01016078">
    <property type="protein sequence ID" value="KAA6369738.1"/>
    <property type="molecule type" value="Genomic_DNA"/>
</dbReference>
<feature type="transmembrane region" description="Helical" evidence="18">
    <location>
        <begin position="121"/>
        <end position="143"/>
    </location>
</feature>
<feature type="transmembrane region" description="Helical" evidence="18">
    <location>
        <begin position="29"/>
        <end position="50"/>
    </location>
</feature>
<dbReference type="PANTHER" id="PTHR23512:SF5">
    <property type="entry name" value="MAJOR FACILITATOR SUPERFAMILY DOMAIN-CONTAINING PROTEIN 1"/>
    <property type="match status" value="1"/>
</dbReference>
<keyword evidence="18" id="KW-0472">Membrane</keyword>
<comment type="catalytic activity">
    <reaction evidence="3">
        <text>L-alpha-aminoacyl-L-arginine(out) = L-alpha-aminoacyl-L-arginine(in)</text>
        <dbReference type="Rhea" id="RHEA:79367"/>
        <dbReference type="ChEBI" id="CHEBI:229968"/>
    </reaction>
</comment>
<evidence type="ECO:0000256" key="1">
    <source>
        <dbReference type="ARBA" id="ARBA00044876"/>
    </source>
</evidence>
<keyword evidence="19" id="KW-0547">Nucleotide-binding</keyword>
<comment type="catalytic activity">
    <reaction evidence="9">
        <text>L-lysyl-L-lysine(out) = L-lysyl-L-lysine(in)</text>
        <dbReference type="Rhea" id="RHEA:79403"/>
        <dbReference type="ChEBI" id="CHEBI:229956"/>
    </reaction>
</comment>
<evidence type="ECO:0000256" key="4">
    <source>
        <dbReference type="ARBA" id="ARBA00044884"/>
    </source>
</evidence>